<proteinExistence type="predicted"/>
<accession>A0AAD2KLY0</accession>
<dbReference type="EMBL" id="CYTK01000012">
    <property type="protein sequence ID" value="CUJ71130.1"/>
    <property type="molecule type" value="Genomic_DNA"/>
</dbReference>
<organism evidence="2 3">
    <name type="scientific">Achromobacter aegrifaciens</name>
    <dbReference type="NCBI Taxonomy" id="1287736"/>
    <lineage>
        <taxon>Bacteria</taxon>
        <taxon>Pseudomonadati</taxon>
        <taxon>Pseudomonadota</taxon>
        <taxon>Betaproteobacteria</taxon>
        <taxon>Burkholderiales</taxon>
        <taxon>Alcaligenaceae</taxon>
        <taxon>Achromobacter</taxon>
    </lineage>
</organism>
<feature type="compositionally biased region" description="Low complexity" evidence="1">
    <location>
        <begin position="60"/>
        <end position="75"/>
    </location>
</feature>
<reference evidence="2 3" key="1">
    <citation type="submission" date="2015-09" db="EMBL/GenBank/DDBJ databases">
        <authorList>
            <consortium name="Pathogen Informatics"/>
        </authorList>
    </citation>
    <scope>NUCLEOTIDE SEQUENCE [LARGE SCALE GENOMIC DNA]</scope>
    <source>
        <strain evidence="2 3">2789STDY5608625</strain>
    </source>
</reference>
<gene>
    <name evidence="2" type="ORF">ERS370000_05437</name>
</gene>
<feature type="region of interest" description="Disordered" evidence="1">
    <location>
        <begin position="55"/>
        <end position="91"/>
    </location>
</feature>
<dbReference type="Proteomes" id="UP000044098">
    <property type="component" value="Unassembled WGS sequence"/>
</dbReference>
<evidence type="ECO:0000313" key="2">
    <source>
        <dbReference type="EMBL" id="CUJ71130.1"/>
    </source>
</evidence>
<name>A0AAD2KLY0_ACHAE</name>
<dbReference type="AlphaFoldDB" id="A0AAD2KLY0"/>
<comment type="caution">
    <text evidence="2">The sequence shown here is derived from an EMBL/GenBank/DDBJ whole genome shotgun (WGS) entry which is preliminary data.</text>
</comment>
<protein>
    <submittedName>
        <fullName evidence="2">Uncharacterized protein</fullName>
    </submittedName>
</protein>
<sequence length="243" mass="26418">MLPQESALLPLQGSFRKPHSNALRSIELQTIVFISNVYGLRPFIVLCSPELTEQPGPMTSLSNNASSPSAPQSQLVNTRPPPGRGGSIAGFRRGGMPANSLRSAGAAMNGWVRVPAVLLQMVDHWDTACYQAATATLLPVDRQYWQERLLAFRQVCHCLEARYSNGISGSFSDAAHGSNGWAYAPLELVDMLEELDTACVLAAAAEQAADQRHSWEERIETQRSARVLLDSATPSHSVPLVPR</sequence>
<evidence type="ECO:0000313" key="3">
    <source>
        <dbReference type="Proteomes" id="UP000044098"/>
    </source>
</evidence>
<evidence type="ECO:0000256" key="1">
    <source>
        <dbReference type="SAM" id="MobiDB-lite"/>
    </source>
</evidence>